<proteinExistence type="predicted"/>
<dbReference type="AlphaFoldDB" id="A0A1E5VEN9"/>
<evidence type="ECO:0000313" key="3">
    <source>
        <dbReference type="Proteomes" id="UP000095767"/>
    </source>
</evidence>
<gene>
    <name evidence="2" type="ORF">BAE44_0015402</name>
</gene>
<feature type="region of interest" description="Disordered" evidence="1">
    <location>
        <begin position="58"/>
        <end position="363"/>
    </location>
</feature>
<dbReference type="InterPro" id="IPR040321">
    <property type="entry name" value="SCD2-like"/>
</dbReference>
<dbReference type="PANTHER" id="PTHR31762">
    <property type="entry name" value="FAS-BINDING FACTOR-LIKE PROTEIN"/>
    <property type="match status" value="1"/>
</dbReference>
<keyword evidence="3" id="KW-1185">Reference proteome</keyword>
<evidence type="ECO:0000256" key="1">
    <source>
        <dbReference type="SAM" id="MobiDB-lite"/>
    </source>
</evidence>
<reference evidence="2 3" key="1">
    <citation type="submission" date="2016-09" db="EMBL/GenBank/DDBJ databases">
        <title>The draft genome of Dichanthelium oligosanthes: A C3 panicoid grass species.</title>
        <authorList>
            <person name="Studer A.J."/>
            <person name="Schnable J.C."/>
            <person name="Brutnell T.P."/>
        </authorList>
    </citation>
    <scope>NUCLEOTIDE SEQUENCE [LARGE SCALE GENOMIC DNA]</scope>
    <source>
        <strain evidence="3">cv. Kellogg 1175</strain>
        <tissue evidence="2">Leaf</tissue>
    </source>
</reference>
<dbReference type="PANTHER" id="PTHR31762:SF13">
    <property type="entry name" value="OS11G0520500 PROTEIN"/>
    <property type="match status" value="1"/>
</dbReference>
<name>A0A1E5VEN9_9POAL</name>
<dbReference type="Proteomes" id="UP000095767">
    <property type="component" value="Unassembled WGS sequence"/>
</dbReference>
<feature type="compositionally biased region" description="Basic and acidic residues" evidence="1">
    <location>
        <begin position="174"/>
        <end position="183"/>
    </location>
</feature>
<accession>A0A1E5VEN9</accession>
<comment type="caution">
    <text evidence="2">The sequence shown here is derived from an EMBL/GenBank/DDBJ whole genome shotgun (WGS) entry which is preliminary data.</text>
</comment>
<organism evidence="2 3">
    <name type="scientific">Dichanthelium oligosanthes</name>
    <dbReference type="NCBI Taxonomy" id="888268"/>
    <lineage>
        <taxon>Eukaryota</taxon>
        <taxon>Viridiplantae</taxon>
        <taxon>Streptophyta</taxon>
        <taxon>Embryophyta</taxon>
        <taxon>Tracheophyta</taxon>
        <taxon>Spermatophyta</taxon>
        <taxon>Magnoliopsida</taxon>
        <taxon>Liliopsida</taxon>
        <taxon>Poales</taxon>
        <taxon>Poaceae</taxon>
        <taxon>PACMAD clade</taxon>
        <taxon>Panicoideae</taxon>
        <taxon>Panicodae</taxon>
        <taxon>Paniceae</taxon>
        <taxon>Dichantheliinae</taxon>
        <taxon>Dichanthelium</taxon>
    </lineage>
</organism>
<dbReference type="GO" id="GO:0000911">
    <property type="term" value="P:cytokinesis by cell plate formation"/>
    <property type="evidence" value="ECO:0007669"/>
    <property type="project" value="InterPro"/>
</dbReference>
<feature type="region of interest" description="Disordered" evidence="1">
    <location>
        <begin position="1"/>
        <end position="30"/>
    </location>
</feature>
<feature type="compositionally biased region" description="Basic and acidic residues" evidence="1">
    <location>
        <begin position="89"/>
        <end position="110"/>
    </location>
</feature>
<dbReference type="STRING" id="888268.A0A1E5VEN9"/>
<dbReference type="OrthoDB" id="680678at2759"/>
<dbReference type="EMBL" id="LWDX02042107">
    <property type="protein sequence ID" value="OEL23581.1"/>
    <property type="molecule type" value="Genomic_DNA"/>
</dbReference>
<protein>
    <submittedName>
        <fullName evidence="2">Coiled-coil domain-containing protein SCD2</fullName>
    </submittedName>
</protein>
<sequence>MDAPRGGARRPAAPSGATADQRRAAAQQAMARMEEMMLAHAGAAGEFSIILDAPLPSLQQYRRHPAPPPPDAASSSPFRRGGQEGAGGGRDRDERVPVRLRREGSGHDALADADAAARTSRRGAVDGAGSAWPRAGGARRERGEEEAVEEAPVRLGDRRSARRPASRGATPPPRSDEARRVAAEEVVVEEETTLQLLARGGRSSSATRPAEAPPPQAVETASAAARPSSRRSRREVGVKPVAAEVASSVDSDVESVGRRSSRGSEDGGDEAVALPRPLAAVVARDRSRSNSPAISRNGVDSAAVNRPPSTGRSTFAPPVGVTVRPLQAVEMPNGTPRDRRGVYPDPTFAQSTRSRDSHDSSTLTEELEMLKDENVNLLEKLGLAEEKLRQSEARTTELEKQVANLGDGLSMEVKLMKRREEMLVRKEQEIRKALISKNGKSEELTALQQQLQEEVVMKRCWLARYWGLAVQYGIYPDISMSKHEYWSSLAPLPFEYVTSAGQRAKNGPETESNGLEDADKLVHDLTVTAGEGNVETMLSVDKGLQELAFLKVLIFSPGFHLHMLSIINLQQSSEPQVLDQNLPLPFLVITLLTLLTILEVEDAVRFALAQHHRSNVAGPADPDIKSSGDEKFTEAFDLSKEEEEDVQFKQLTLNFGATQAWLIYFWRRAKTHNVEEDIAEERLQMWIDRNDQQPTSHDAVDVEQGLHELRKLGIEQLLWELSRHEVNLTKDDPSDVEDLT</sequence>
<feature type="compositionally biased region" description="Low complexity" evidence="1">
    <location>
        <begin position="270"/>
        <end position="282"/>
    </location>
</feature>
<evidence type="ECO:0000313" key="2">
    <source>
        <dbReference type="EMBL" id="OEL23581.1"/>
    </source>
</evidence>
<feature type="compositionally biased region" description="Basic and acidic residues" evidence="1">
    <location>
        <begin position="138"/>
        <end position="159"/>
    </location>
</feature>